<reference evidence="3 4" key="1">
    <citation type="journal article" date="2012" name="BMC Genomics">
        <title>Comparative genomics of bacteria in the genus Providencia isolated from wild Drosophila melanogaster.</title>
        <authorList>
            <person name="Galac M.R."/>
            <person name="Lazzaro B.P."/>
        </authorList>
    </citation>
    <scope>NUCLEOTIDE SEQUENCE [LARGE SCALE GENOMIC DNA]</scope>
    <source>
        <strain evidence="3 4">DSM 19967</strain>
    </source>
</reference>
<evidence type="ECO:0008006" key="5">
    <source>
        <dbReference type="Google" id="ProtNLM"/>
    </source>
</evidence>
<organism evidence="3 4">
    <name type="scientific">Providencia sneebia DSM 19967</name>
    <dbReference type="NCBI Taxonomy" id="1141660"/>
    <lineage>
        <taxon>Bacteria</taxon>
        <taxon>Pseudomonadati</taxon>
        <taxon>Pseudomonadota</taxon>
        <taxon>Gammaproteobacteria</taxon>
        <taxon>Enterobacterales</taxon>
        <taxon>Morganellaceae</taxon>
        <taxon>Providencia</taxon>
    </lineage>
</organism>
<evidence type="ECO:0000313" key="4">
    <source>
        <dbReference type="Proteomes" id="UP000010290"/>
    </source>
</evidence>
<comment type="caution">
    <text evidence="3">The sequence shown here is derived from an EMBL/GenBank/DDBJ whole genome shotgun (WGS) entry which is preliminary data.</text>
</comment>
<accession>K8W790</accession>
<evidence type="ECO:0000256" key="1">
    <source>
        <dbReference type="SAM" id="Coils"/>
    </source>
</evidence>
<gene>
    <name evidence="3" type="ORF">OO7_12194</name>
</gene>
<evidence type="ECO:0000313" key="3">
    <source>
        <dbReference type="EMBL" id="EKT55736.1"/>
    </source>
</evidence>
<dbReference type="EMBL" id="AKKN01000010">
    <property type="protein sequence ID" value="EKT55736.1"/>
    <property type="molecule type" value="Genomic_DNA"/>
</dbReference>
<dbReference type="Proteomes" id="UP000010290">
    <property type="component" value="Chromosome"/>
</dbReference>
<keyword evidence="1" id="KW-0175">Coiled coil</keyword>
<keyword evidence="4" id="KW-1185">Reference proteome</keyword>
<dbReference type="AlphaFoldDB" id="K8W790"/>
<sequence length="282" mass="32181">MVIRSINALAASGFIMSLKQYVGLTNKIKISTQKPKIIQLSLLFFSFVLAGCATKSGHFTLDTLSQVVVSEVKVTDYRYTACENIWDNDQPSARDNALFWLRMMSCADNLEPTKAREDAALIKIENWSEAFQQSILMGAAEPTIAERRKMVDNMNTFSLHFPTGIRPLLQLWREQQVQMINLAEANARFKRLQLETDNKLDRIKETNAKLEFELKTTSRKLENLTDIERQLSSRKQSTNETEKDVESTGEKQEEEQAITEKPVAEAENKLTSQPESERNDNP</sequence>
<dbReference type="NCBIfam" id="NF007997">
    <property type="entry name" value="PRK10722.1"/>
    <property type="match status" value="1"/>
</dbReference>
<name>K8W790_9GAMM</name>
<dbReference type="HOGENOM" id="CLU_068067_1_0_6"/>
<dbReference type="PATRIC" id="fig|1141660.3.peg.2434"/>
<dbReference type="OrthoDB" id="6485482at2"/>
<feature type="compositionally biased region" description="Basic and acidic residues" evidence="2">
    <location>
        <begin position="240"/>
        <end position="251"/>
    </location>
</feature>
<feature type="coiled-coil region" evidence="1">
    <location>
        <begin position="182"/>
        <end position="227"/>
    </location>
</feature>
<protein>
    <recommendedName>
        <fullName evidence="5">Two-component system QseEF-associated lipoprotein QseG</fullName>
    </recommendedName>
</protein>
<dbReference type="Pfam" id="PF13942">
    <property type="entry name" value="Lipoprotein_20"/>
    <property type="match status" value="1"/>
</dbReference>
<evidence type="ECO:0000256" key="2">
    <source>
        <dbReference type="SAM" id="MobiDB-lite"/>
    </source>
</evidence>
<proteinExistence type="predicted"/>
<dbReference type="InterPro" id="IPR025262">
    <property type="entry name" value="QseG"/>
</dbReference>
<feature type="region of interest" description="Disordered" evidence="2">
    <location>
        <begin position="230"/>
        <end position="282"/>
    </location>
</feature>